<dbReference type="Gene3D" id="1.10.287.1490">
    <property type="match status" value="1"/>
</dbReference>
<dbReference type="OrthoDB" id="7826912at2"/>
<evidence type="ECO:0000313" key="3">
    <source>
        <dbReference type="Proteomes" id="UP000266934"/>
    </source>
</evidence>
<gene>
    <name evidence="2" type="ORF">BLTE_03400</name>
</gene>
<dbReference type="RefSeq" id="WP_126397031.1">
    <property type="nucleotide sequence ID" value="NZ_AP018907.1"/>
</dbReference>
<organism evidence="2 3">
    <name type="scientific">Blastochloris tepida</name>
    <dbReference type="NCBI Taxonomy" id="2233851"/>
    <lineage>
        <taxon>Bacteria</taxon>
        <taxon>Pseudomonadati</taxon>
        <taxon>Pseudomonadota</taxon>
        <taxon>Alphaproteobacteria</taxon>
        <taxon>Hyphomicrobiales</taxon>
        <taxon>Blastochloridaceae</taxon>
        <taxon>Blastochloris</taxon>
    </lineage>
</organism>
<keyword evidence="1" id="KW-0175">Coiled coil</keyword>
<evidence type="ECO:0000313" key="2">
    <source>
        <dbReference type="EMBL" id="BBF91655.1"/>
    </source>
</evidence>
<evidence type="ECO:0008006" key="4">
    <source>
        <dbReference type="Google" id="ProtNLM"/>
    </source>
</evidence>
<proteinExistence type="predicted"/>
<keyword evidence="3" id="KW-1185">Reference proteome</keyword>
<dbReference type="EMBL" id="AP018907">
    <property type="protein sequence ID" value="BBF91655.1"/>
    <property type="molecule type" value="Genomic_DNA"/>
</dbReference>
<evidence type="ECO:0000256" key="1">
    <source>
        <dbReference type="SAM" id="Coils"/>
    </source>
</evidence>
<name>A0A348FWH2_9HYPH</name>
<protein>
    <recommendedName>
        <fullName evidence="4">Chromosome segregation ATPase</fullName>
    </recommendedName>
</protein>
<feature type="coiled-coil region" evidence="1">
    <location>
        <begin position="46"/>
        <end position="84"/>
    </location>
</feature>
<dbReference type="Proteomes" id="UP000266934">
    <property type="component" value="Chromosome"/>
</dbReference>
<feature type="coiled-coil region" evidence="1">
    <location>
        <begin position="162"/>
        <end position="312"/>
    </location>
</feature>
<dbReference type="AlphaFoldDB" id="A0A348FWH2"/>
<accession>A0A348FWH2</accession>
<reference evidence="2 3" key="1">
    <citation type="submission" date="2018-08" db="EMBL/GenBank/DDBJ databases">
        <title>Complete genome sequencing of Blastochloris tepida GI.</title>
        <authorList>
            <person name="Tsukatani Y."/>
            <person name="Mori H."/>
        </authorList>
    </citation>
    <scope>NUCLEOTIDE SEQUENCE [LARGE SCALE GENOMIC DNA]</scope>
    <source>
        <strain evidence="2 3">GI</strain>
    </source>
</reference>
<dbReference type="KEGG" id="blag:BLTE_03400"/>
<sequence length="358" mass="38782">MIEAIMYFALGFLLATALALTAMPAVWNRAVRLTRRRIESLVPVSLAEIQADKDQIRAEYAVAVRRVEIEAETLRQKSAEQLAEIGRRTETILALKAELAEKDASLQALGSQDRALADHLAAVQQELAARTQTLEQVSALLSDREASLAGLQRLVDETANLSHDQKAEIATLTAQAASLRQRLAAREQELEQVLDERNRAARMAVRLADLENRLAGHVRERDMLMKRIAVLEGEAERGPAALNAAMAALTTENGVLESALAQAREEIARLRHDLVEAKRQAEGTGAAERSENALLRERITDVAAEIARLTAQIEGPGSPIPALIAEPARLNGAGTEAPAAPASLAERIRTLQARAANP</sequence>